<protein>
    <recommendedName>
        <fullName evidence="8 10">Phosphate acyltransferase</fullName>
        <ecNumber evidence="8 10">2.3.1.274</ecNumber>
    </recommendedName>
    <alternativeName>
        <fullName evidence="10">Acyl-ACP phosphotransacylase</fullName>
    </alternativeName>
    <alternativeName>
        <fullName evidence="10">Acyl-[acyl-carrier-protein]--phosphate acyltransferase</fullName>
    </alternativeName>
    <alternativeName>
        <fullName evidence="10">Phosphate-acyl-ACP acyltransferase</fullName>
    </alternativeName>
</protein>
<dbReference type="PIRSF" id="PIRSF002465">
    <property type="entry name" value="Phsphlp_syn_PlsX"/>
    <property type="match status" value="1"/>
</dbReference>
<dbReference type="OrthoDB" id="9806408at2"/>
<dbReference type="EC" id="2.3.1.274" evidence="8 10"/>
<evidence type="ECO:0000256" key="9">
    <source>
        <dbReference type="ARBA" id="ARBA00046608"/>
    </source>
</evidence>
<keyword evidence="4 10" id="KW-0808">Transferase</keyword>
<dbReference type="InterPro" id="IPR003664">
    <property type="entry name" value="FA_synthesis"/>
</dbReference>
<comment type="function">
    <text evidence="10">Catalyzes the reversible formation of acyl-phosphate (acyl-PO(4)) from acyl-[acyl-carrier-protein] (acyl-ACP). This enzyme utilizes acyl-ACP as fatty acyl donor, but not acyl-CoA.</text>
</comment>
<comment type="caution">
    <text evidence="11">The sequence shown here is derived from an EMBL/GenBank/DDBJ whole genome shotgun (WGS) entry which is preliminary data.</text>
</comment>
<comment type="catalytic activity">
    <reaction evidence="1 10">
        <text>a fatty acyl-[ACP] + phosphate = an acyl phosphate + holo-[ACP]</text>
        <dbReference type="Rhea" id="RHEA:42292"/>
        <dbReference type="Rhea" id="RHEA-COMP:9685"/>
        <dbReference type="Rhea" id="RHEA-COMP:14125"/>
        <dbReference type="ChEBI" id="CHEBI:43474"/>
        <dbReference type="ChEBI" id="CHEBI:59918"/>
        <dbReference type="ChEBI" id="CHEBI:64479"/>
        <dbReference type="ChEBI" id="CHEBI:138651"/>
        <dbReference type="EC" id="2.3.1.274"/>
    </reaction>
</comment>
<accession>A0A2T5MKX0</accession>
<comment type="subunit">
    <text evidence="9 10">Homodimer. Probably interacts with PlsY.</text>
</comment>
<dbReference type="RefSeq" id="WP_107938916.1">
    <property type="nucleotide sequence ID" value="NZ_QANS01000001.1"/>
</dbReference>
<proteinExistence type="inferred from homology"/>
<dbReference type="SUPFAM" id="SSF53659">
    <property type="entry name" value="Isocitrate/Isopropylmalate dehydrogenase-like"/>
    <property type="match status" value="1"/>
</dbReference>
<dbReference type="PANTHER" id="PTHR30100:SF1">
    <property type="entry name" value="PHOSPHATE ACYLTRANSFERASE"/>
    <property type="match status" value="1"/>
</dbReference>
<evidence type="ECO:0000256" key="7">
    <source>
        <dbReference type="ARBA" id="ARBA00023264"/>
    </source>
</evidence>
<dbReference type="Proteomes" id="UP000244248">
    <property type="component" value="Unassembled WGS sequence"/>
</dbReference>
<evidence type="ECO:0000256" key="2">
    <source>
        <dbReference type="ARBA" id="ARBA00022490"/>
    </source>
</evidence>
<dbReference type="AlphaFoldDB" id="A0A2T5MKX0"/>
<dbReference type="EMBL" id="QANS01000001">
    <property type="protein sequence ID" value="PTU33209.1"/>
    <property type="molecule type" value="Genomic_DNA"/>
</dbReference>
<dbReference type="InterPro" id="IPR012281">
    <property type="entry name" value="Phospholipid_synth_PlsX-like"/>
</dbReference>
<keyword evidence="11" id="KW-0012">Acyltransferase</keyword>
<dbReference type="GO" id="GO:0043811">
    <property type="term" value="F:phosphate:acyl-[acyl carrier protein] acyltransferase activity"/>
    <property type="evidence" value="ECO:0007669"/>
    <property type="project" value="UniProtKB-UniRule"/>
</dbReference>
<evidence type="ECO:0000256" key="5">
    <source>
        <dbReference type="ARBA" id="ARBA00023098"/>
    </source>
</evidence>
<comment type="similarity">
    <text evidence="10">Belongs to the PlsX family.</text>
</comment>
<keyword evidence="12" id="KW-1185">Reference proteome</keyword>
<dbReference type="GO" id="GO:0005737">
    <property type="term" value="C:cytoplasm"/>
    <property type="evidence" value="ECO:0007669"/>
    <property type="project" value="UniProtKB-SubCell"/>
</dbReference>
<dbReference type="UniPathway" id="UPA00085"/>
<keyword evidence="6 10" id="KW-0594">Phospholipid biosynthesis</keyword>
<evidence type="ECO:0000313" key="12">
    <source>
        <dbReference type="Proteomes" id="UP000244248"/>
    </source>
</evidence>
<gene>
    <name evidence="10" type="primary">plsX</name>
    <name evidence="11" type="ORF">CJD38_03660</name>
</gene>
<evidence type="ECO:0000313" key="11">
    <source>
        <dbReference type="EMBL" id="PTU33209.1"/>
    </source>
</evidence>
<evidence type="ECO:0000256" key="6">
    <source>
        <dbReference type="ARBA" id="ARBA00023209"/>
    </source>
</evidence>
<evidence type="ECO:0000256" key="1">
    <source>
        <dbReference type="ARBA" id="ARBA00001232"/>
    </source>
</evidence>
<organism evidence="11 12">
    <name type="scientific">Stenotrophobium rhamnosiphilum</name>
    <dbReference type="NCBI Taxonomy" id="2029166"/>
    <lineage>
        <taxon>Bacteria</taxon>
        <taxon>Pseudomonadati</taxon>
        <taxon>Pseudomonadota</taxon>
        <taxon>Gammaproteobacteria</taxon>
        <taxon>Nevskiales</taxon>
        <taxon>Nevskiaceae</taxon>
        <taxon>Stenotrophobium</taxon>
    </lineage>
</organism>
<dbReference type="GO" id="GO:0008654">
    <property type="term" value="P:phospholipid biosynthetic process"/>
    <property type="evidence" value="ECO:0007669"/>
    <property type="project" value="UniProtKB-KW"/>
</dbReference>
<evidence type="ECO:0000256" key="4">
    <source>
        <dbReference type="ARBA" id="ARBA00022679"/>
    </source>
</evidence>
<evidence type="ECO:0000256" key="3">
    <source>
        <dbReference type="ARBA" id="ARBA00022516"/>
    </source>
</evidence>
<dbReference type="HAMAP" id="MF_00019">
    <property type="entry name" value="PlsX"/>
    <property type="match status" value="1"/>
</dbReference>
<dbReference type="PANTHER" id="PTHR30100">
    <property type="entry name" value="FATTY ACID/PHOSPHOLIPID SYNTHESIS PROTEIN PLSX"/>
    <property type="match status" value="1"/>
</dbReference>
<reference evidence="11 12" key="1">
    <citation type="submission" date="2018-04" db="EMBL/GenBank/DDBJ databases">
        <title>Novel species isolated from glacier.</title>
        <authorList>
            <person name="Liu Q."/>
            <person name="Xin Y.-H."/>
        </authorList>
    </citation>
    <scope>NUCLEOTIDE SEQUENCE [LARGE SCALE GENOMIC DNA]</scope>
    <source>
        <strain evidence="11 12">GT1R17</strain>
    </source>
</reference>
<dbReference type="Gene3D" id="3.40.718.10">
    <property type="entry name" value="Isopropylmalate Dehydrogenase"/>
    <property type="match status" value="1"/>
</dbReference>
<evidence type="ECO:0000256" key="10">
    <source>
        <dbReference type="HAMAP-Rule" id="MF_00019"/>
    </source>
</evidence>
<sequence length="346" mass="36311">MVAPVVLSIDAMSGDHGHTVTVDAALLALSEIPELKLILVGDEAILAASLAAHKHVDVSRISIRHASEIVEMHESPSKALRNKKDSSMRVAINLVKEGEAQAAVSAGNTGALMATARFVLKMLPGIERPAIVSAIPSINGHVHMLDLGANAECDAQQLLQFAVMGSAIVNAVHGIERPTVALLNIGEEEIKGNEVIKAAAGMLATSGLNYIGFVEGDGIFLKDVDVVVCDGFVGNIALKTGEGVAKMMKQFMQEEFTRNIFTKAAAAMAMPALKALGKRMDPRHYNGASFAGLNGIVIKSHGSADALAFSNAIHVAVREVKQDVPKRIAALLAATLGSEPALEPLK</sequence>
<name>A0A2T5MKX0_9GAMM</name>
<comment type="subcellular location">
    <subcellularLocation>
        <location evidence="10">Cytoplasm</location>
    </subcellularLocation>
    <text evidence="10">Associated with the membrane possibly through PlsY.</text>
</comment>
<keyword evidence="3 10" id="KW-0444">Lipid biosynthesis</keyword>
<dbReference type="GO" id="GO:0006633">
    <property type="term" value="P:fatty acid biosynthetic process"/>
    <property type="evidence" value="ECO:0007669"/>
    <property type="project" value="UniProtKB-UniRule"/>
</dbReference>
<keyword evidence="5 10" id="KW-0443">Lipid metabolism</keyword>
<keyword evidence="2 10" id="KW-0963">Cytoplasm</keyword>
<dbReference type="Pfam" id="PF02504">
    <property type="entry name" value="FA_synthesis"/>
    <property type="match status" value="1"/>
</dbReference>
<comment type="pathway">
    <text evidence="10">Lipid metabolism; phospholipid metabolism.</text>
</comment>
<evidence type="ECO:0000256" key="8">
    <source>
        <dbReference type="ARBA" id="ARBA00024069"/>
    </source>
</evidence>
<keyword evidence="7 10" id="KW-1208">Phospholipid metabolism</keyword>
<dbReference type="NCBIfam" id="TIGR00182">
    <property type="entry name" value="plsX"/>
    <property type="match status" value="1"/>
</dbReference>